<evidence type="ECO:0000313" key="2">
    <source>
        <dbReference type="Proteomes" id="UP001340816"/>
    </source>
</evidence>
<sequence length="295" mass="32503">MSGAGGSTADGGVGTRLKRYQARFEPVITRVVLAGIFATGLTAQFVQPVGDALEGKAFLGGALLSLVGYVLYDAVQDLASSMRTPARALVNSRQLGSFVSEAFQARKVEISFLGYTGETLYNELYHRLEELLDSAGPAKRVSVRMLVPDFGQPMTVPSRIGGSGEPVDDPDFRKRQERRCRDYDDVLSGLAVQLTAGGRVTVECEYRVYPGIPRDKICIFNRQQVLHGLYNVAARMRLHHLDQEFYDPKGYSTDLSVWSKAGSASAEVAVTMWTKHFDDLWNLAAVPYWRRPAGT</sequence>
<gene>
    <name evidence="1" type="ORF">OHB35_24465</name>
</gene>
<evidence type="ECO:0000313" key="1">
    <source>
        <dbReference type="EMBL" id="WSD16148.1"/>
    </source>
</evidence>
<evidence type="ECO:0008006" key="3">
    <source>
        <dbReference type="Google" id="ProtNLM"/>
    </source>
</evidence>
<keyword evidence="2" id="KW-1185">Reference proteome</keyword>
<dbReference type="GeneID" id="93930622"/>
<proteinExistence type="predicted"/>
<organism evidence="1 2">
    <name type="scientific">Streptomyces phaeochromogenes</name>
    <dbReference type="NCBI Taxonomy" id="1923"/>
    <lineage>
        <taxon>Bacteria</taxon>
        <taxon>Bacillati</taxon>
        <taxon>Actinomycetota</taxon>
        <taxon>Actinomycetes</taxon>
        <taxon>Kitasatosporales</taxon>
        <taxon>Streptomycetaceae</taxon>
        <taxon>Streptomyces</taxon>
        <taxon>Streptomyces phaeochromogenes group</taxon>
    </lineage>
</organism>
<protein>
    <recommendedName>
        <fullName evidence="3">ATP/GTP-binding protein</fullName>
    </recommendedName>
</protein>
<dbReference type="EMBL" id="CP109135">
    <property type="protein sequence ID" value="WSD16148.1"/>
    <property type="molecule type" value="Genomic_DNA"/>
</dbReference>
<accession>A0ABZ1HG50</accession>
<dbReference type="Proteomes" id="UP001340816">
    <property type="component" value="Chromosome"/>
</dbReference>
<dbReference type="RefSeq" id="WP_266758796.1">
    <property type="nucleotide sequence ID" value="NZ_CP108382.1"/>
</dbReference>
<name>A0ABZ1HG50_STRPH</name>
<reference evidence="1 2" key="1">
    <citation type="submission" date="2022-10" db="EMBL/GenBank/DDBJ databases">
        <title>The complete genomes of actinobacterial strains from the NBC collection.</title>
        <authorList>
            <person name="Joergensen T.S."/>
            <person name="Alvarez Arevalo M."/>
            <person name="Sterndorff E.B."/>
            <person name="Faurdal D."/>
            <person name="Vuksanovic O."/>
            <person name="Mourched A.-S."/>
            <person name="Charusanti P."/>
            <person name="Shaw S."/>
            <person name="Blin K."/>
            <person name="Weber T."/>
        </authorList>
    </citation>
    <scope>NUCLEOTIDE SEQUENCE [LARGE SCALE GENOMIC DNA]</scope>
    <source>
        <strain evidence="1 2">NBC 01752</strain>
    </source>
</reference>